<protein>
    <recommendedName>
        <fullName evidence="1">Beta-lactamase-related domain-containing protein</fullName>
    </recommendedName>
</protein>
<proteinExistence type="predicted"/>
<evidence type="ECO:0000313" key="2">
    <source>
        <dbReference type="EMBL" id="OGM54150.1"/>
    </source>
</evidence>
<dbReference type="Pfam" id="PF00144">
    <property type="entry name" value="Beta-lactamase"/>
    <property type="match status" value="1"/>
</dbReference>
<comment type="caution">
    <text evidence="2">The sequence shown here is derived from an EMBL/GenBank/DDBJ whole genome shotgun (WGS) entry which is preliminary data.</text>
</comment>
<dbReference type="InterPro" id="IPR050491">
    <property type="entry name" value="AmpC-like"/>
</dbReference>
<evidence type="ECO:0000313" key="3">
    <source>
        <dbReference type="Proteomes" id="UP000178603"/>
    </source>
</evidence>
<dbReference type="EMBL" id="MGGW01000017">
    <property type="protein sequence ID" value="OGM54150.1"/>
    <property type="molecule type" value="Genomic_DNA"/>
</dbReference>
<dbReference type="PANTHER" id="PTHR46825:SF9">
    <property type="entry name" value="BETA-LACTAMASE-RELATED DOMAIN-CONTAINING PROTEIN"/>
    <property type="match status" value="1"/>
</dbReference>
<dbReference type="InterPro" id="IPR001466">
    <property type="entry name" value="Beta-lactam-related"/>
</dbReference>
<dbReference type="Proteomes" id="UP000178603">
    <property type="component" value="Unassembled WGS sequence"/>
</dbReference>
<evidence type="ECO:0000259" key="1">
    <source>
        <dbReference type="Pfam" id="PF00144"/>
    </source>
</evidence>
<gene>
    <name evidence="2" type="ORF">A3E44_00505</name>
</gene>
<sequence>MTAKPGYALVGAKENKVFFSEYQGFANLKAKEEIGPNTQFRLASLTKPFTMMAILYLVNQGKINLVDPLSLFFPNFPRWAKDVKVSNLLSHTSGLPDYEEVLKKQNITKGNEPNNKSALEVISKFDSSLFRPGSKQLYSETGYVLLALLIEQVAQIPYKGFLEKIIFRPLKMTNTLVADKPTQRFKRRAIGYQRVNRNYSKFDYDPLNYIVGNEGIYSTANDLIKWSNALFSDRIVPQKLLKKAFTPAKLYCCIPAARGYSFEVNKFRNEKIVYHSGSWVGFRLMMLLVPRHKIAIFFLANSTEYDDKTQRIIPILDLLCQYW</sequence>
<dbReference type="InterPro" id="IPR012338">
    <property type="entry name" value="Beta-lactam/transpept-like"/>
</dbReference>
<feature type="domain" description="Beta-lactamase-related" evidence="1">
    <location>
        <begin position="4"/>
        <end position="308"/>
    </location>
</feature>
<dbReference type="Gene3D" id="3.40.710.10">
    <property type="entry name" value="DD-peptidase/beta-lactamase superfamily"/>
    <property type="match status" value="1"/>
</dbReference>
<reference evidence="2 3" key="1">
    <citation type="journal article" date="2016" name="Nat. Commun.">
        <title>Thousands of microbial genomes shed light on interconnected biogeochemical processes in an aquifer system.</title>
        <authorList>
            <person name="Anantharaman K."/>
            <person name="Brown C.T."/>
            <person name="Hug L.A."/>
            <person name="Sharon I."/>
            <person name="Castelle C.J."/>
            <person name="Probst A.J."/>
            <person name="Thomas B.C."/>
            <person name="Singh A."/>
            <person name="Wilkins M.J."/>
            <person name="Karaoz U."/>
            <person name="Brodie E.L."/>
            <person name="Williams K.H."/>
            <person name="Hubbard S.S."/>
            <person name="Banfield J.F."/>
        </authorList>
    </citation>
    <scope>NUCLEOTIDE SEQUENCE [LARGE SCALE GENOMIC DNA]</scope>
</reference>
<dbReference type="AlphaFoldDB" id="A0A1F8ARA6"/>
<dbReference type="PANTHER" id="PTHR46825">
    <property type="entry name" value="D-ALANYL-D-ALANINE-CARBOXYPEPTIDASE/ENDOPEPTIDASE AMPH"/>
    <property type="match status" value="1"/>
</dbReference>
<name>A0A1F8ARA6_9BACT</name>
<accession>A0A1F8ARA6</accession>
<organism evidence="2 3">
    <name type="scientific">Candidatus Woesebacteria bacterium RIFCSPHIGHO2_12_FULL_41_24</name>
    <dbReference type="NCBI Taxonomy" id="1802510"/>
    <lineage>
        <taxon>Bacteria</taxon>
        <taxon>Candidatus Woeseibacteriota</taxon>
    </lineage>
</organism>
<dbReference type="SUPFAM" id="SSF56601">
    <property type="entry name" value="beta-lactamase/transpeptidase-like"/>
    <property type="match status" value="1"/>
</dbReference>